<dbReference type="EMBL" id="CP006912">
    <property type="protein sequence ID" value="AHB48295.1"/>
    <property type="molecule type" value="Genomic_DNA"/>
</dbReference>
<dbReference type="OrthoDB" id="7346027at2"/>
<evidence type="ECO:0000256" key="2">
    <source>
        <dbReference type="ARBA" id="ARBA00023239"/>
    </source>
</evidence>
<dbReference type="InterPro" id="IPR002762">
    <property type="entry name" value="CbiX-like"/>
</dbReference>
<dbReference type="SUPFAM" id="SSF53800">
    <property type="entry name" value="Chelatase"/>
    <property type="match status" value="1"/>
</dbReference>
<dbReference type="KEGG" id="hni:W911_07660"/>
<gene>
    <name evidence="3" type="ORF">W911_07660</name>
</gene>
<evidence type="ECO:0000313" key="4">
    <source>
        <dbReference type="Proteomes" id="UP000018542"/>
    </source>
</evidence>
<accession>V5SE37</accession>
<keyword evidence="1" id="KW-0479">Metal-binding</keyword>
<dbReference type="AlphaFoldDB" id="V5SE37"/>
<keyword evidence="4" id="KW-1185">Reference proteome</keyword>
<dbReference type="Proteomes" id="UP000018542">
    <property type="component" value="Chromosome"/>
</dbReference>
<dbReference type="PANTHER" id="PTHR33542">
    <property type="entry name" value="SIROHYDROCHLORIN FERROCHELATASE, CHLOROPLASTIC"/>
    <property type="match status" value="1"/>
</dbReference>
<name>V5SE37_9HYPH</name>
<dbReference type="GO" id="GO:0016829">
    <property type="term" value="F:lyase activity"/>
    <property type="evidence" value="ECO:0007669"/>
    <property type="project" value="UniProtKB-KW"/>
</dbReference>
<dbReference type="RefSeq" id="WP_023786919.1">
    <property type="nucleotide sequence ID" value="NC_022997.1"/>
</dbReference>
<evidence type="ECO:0000256" key="1">
    <source>
        <dbReference type="ARBA" id="ARBA00022723"/>
    </source>
</evidence>
<dbReference type="Pfam" id="PF01903">
    <property type="entry name" value="CbiX"/>
    <property type="match status" value="2"/>
</dbReference>
<organism evidence="3 4">
    <name type="scientific">Hyphomicrobium nitrativorans NL23</name>
    <dbReference type="NCBI Taxonomy" id="1029756"/>
    <lineage>
        <taxon>Bacteria</taxon>
        <taxon>Pseudomonadati</taxon>
        <taxon>Pseudomonadota</taxon>
        <taxon>Alphaproteobacteria</taxon>
        <taxon>Hyphomicrobiales</taxon>
        <taxon>Hyphomicrobiaceae</taxon>
        <taxon>Hyphomicrobium</taxon>
    </lineage>
</organism>
<dbReference type="PATRIC" id="fig|1029756.8.peg.1602"/>
<keyword evidence="2" id="KW-0456">Lyase</keyword>
<evidence type="ECO:0000313" key="3">
    <source>
        <dbReference type="EMBL" id="AHB48295.1"/>
    </source>
</evidence>
<dbReference type="PANTHER" id="PTHR33542:SF3">
    <property type="entry name" value="SIROHYDROCHLORIN FERROCHELATASE, CHLOROPLASTIC"/>
    <property type="match status" value="1"/>
</dbReference>
<sequence>MTDHKTHAAVLVAHGDRGGPAPNAALRAQAEAVRALIGLPIVAPGVLKGQPTLEDALAQAAATGATRIAVYPLFMADGYFMRKVRERVEATGISPAPSILAPLGLDAALPEILVREAASTAETREFEPITSRLLIVGHGSKLGPASATATRKAAARAALARRFASVTTAFLEEEPFLDDALAAGRQTPTVVAGFFFGDGMHGGEDVPDAIAETGANAIYTGAIGNSAAVAPLIAAALTASFAQIP</sequence>
<dbReference type="HOGENOM" id="CLU_1146380_0_0_5"/>
<protein>
    <submittedName>
        <fullName evidence="3">Cobalamin biosynthesis protein CbiX</fullName>
    </submittedName>
</protein>
<proteinExistence type="predicted"/>
<reference evidence="3 4" key="1">
    <citation type="journal article" date="2014" name="Genome Announc.">
        <title>Complete Genome Sequence of Hyphomicrobium nitrativorans Strain NL23, a Denitrifying Bacterium Isolated from Biofilm of a Methanol-Fed Denitrification System Treating Seawater at the Montreal Biodome.</title>
        <authorList>
            <person name="Martineau C."/>
            <person name="Villeneuve C."/>
            <person name="Mauffrey F."/>
            <person name="Villemur R."/>
        </authorList>
    </citation>
    <scope>NUCLEOTIDE SEQUENCE [LARGE SCALE GENOMIC DNA]</scope>
    <source>
        <strain evidence="3">NL23</strain>
    </source>
</reference>
<dbReference type="GO" id="GO:0046872">
    <property type="term" value="F:metal ion binding"/>
    <property type="evidence" value="ECO:0007669"/>
    <property type="project" value="UniProtKB-KW"/>
</dbReference>
<dbReference type="Gene3D" id="3.40.50.1400">
    <property type="match status" value="2"/>
</dbReference>
<dbReference type="STRING" id="1029756.W911_07660"/>
<dbReference type="InterPro" id="IPR050963">
    <property type="entry name" value="Sirohydro_Cobaltochel/CbiX"/>
</dbReference>